<name>A0A6C0CZL7_9ZZZZ</name>
<evidence type="ECO:0000313" key="2">
    <source>
        <dbReference type="EMBL" id="QHT09761.1"/>
    </source>
</evidence>
<organism evidence="2">
    <name type="scientific">viral metagenome</name>
    <dbReference type="NCBI Taxonomy" id="1070528"/>
    <lineage>
        <taxon>unclassified sequences</taxon>
        <taxon>metagenomes</taxon>
        <taxon>organismal metagenomes</taxon>
    </lineage>
</organism>
<keyword evidence="1" id="KW-0472">Membrane</keyword>
<keyword evidence="1" id="KW-1133">Transmembrane helix</keyword>
<proteinExistence type="predicted"/>
<protein>
    <submittedName>
        <fullName evidence="2">Uncharacterized protein</fullName>
    </submittedName>
</protein>
<dbReference type="EMBL" id="MN739515">
    <property type="protein sequence ID" value="QHT09761.1"/>
    <property type="molecule type" value="Genomic_DNA"/>
</dbReference>
<evidence type="ECO:0000256" key="1">
    <source>
        <dbReference type="SAM" id="Phobius"/>
    </source>
</evidence>
<accession>A0A6C0CZL7</accession>
<dbReference type="AlphaFoldDB" id="A0A6C0CZL7"/>
<reference evidence="2" key="1">
    <citation type="journal article" date="2020" name="Nature">
        <title>Giant virus diversity and host interactions through global metagenomics.</title>
        <authorList>
            <person name="Schulz F."/>
            <person name="Roux S."/>
            <person name="Paez-Espino D."/>
            <person name="Jungbluth S."/>
            <person name="Walsh D.A."/>
            <person name="Denef V.J."/>
            <person name="McMahon K.D."/>
            <person name="Konstantinidis K.T."/>
            <person name="Eloe-Fadrosh E.A."/>
            <person name="Kyrpides N.C."/>
            <person name="Woyke T."/>
        </authorList>
    </citation>
    <scope>NUCLEOTIDE SEQUENCE</scope>
    <source>
        <strain evidence="2">GVMAG-M-3300023174-102</strain>
    </source>
</reference>
<sequence length="180" mass="20449">MLEINPCLACKLKYPDSPNDNKQLNNITDLNNCVYETIAAFNGDTSVDQIAYNQNAVACIQNEIKRLNLDGCEFRPAPPPIWLNVPHYLPRLLASGLNPDQALQKCNEYCDNDGRNTNQCKDNCQTDRNAIIENYTHIKDEKLSTTANNIIIISAVILLIVVFLIIMLYNINKNKKIFYK</sequence>
<feature type="transmembrane region" description="Helical" evidence="1">
    <location>
        <begin position="150"/>
        <end position="171"/>
    </location>
</feature>
<keyword evidence="1" id="KW-0812">Transmembrane</keyword>